<dbReference type="KEGG" id="aaeo:BJI67_15775"/>
<dbReference type="InterPro" id="IPR003115">
    <property type="entry name" value="ParB_N"/>
</dbReference>
<keyword evidence="7" id="KW-1185">Reference proteome</keyword>
<dbReference type="InterPro" id="IPR022396">
    <property type="entry name" value="PRTRC_ParB"/>
</dbReference>
<dbReference type="GO" id="GO:0005694">
    <property type="term" value="C:chromosome"/>
    <property type="evidence" value="ECO:0007669"/>
    <property type="project" value="TreeGrafter"/>
</dbReference>
<dbReference type="EMBL" id="CP017449">
    <property type="protein sequence ID" value="AOV18703.1"/>
    <property type="molecule type" value="Genomic_DNA"/>
</dbReference>
<dbReference type="SMART" id="SM00470">
    <property type="entry name" value="ParB"/>
    <property type="match status" value="1"/>
</dbReference>
<dbReference type="Pfam" id="PF02195">
    <property type="entry name" value="ParB_N"/>
    <property type="match status" value="1"/>
</dbReference>
<accession>A0A1D8KCM3</accession>
<feature type="compositionally biased region" description="Low complexity" evidence="4">
    <location>
        <begin position="354"/>
        <end position="369"/>
    </location>
</feature>
<organism evidence="6 7">
    <name type="scientific">Acidihalobacter aeolianus</name>
    <dbReference type="NCBI Taxonomy" id="2792603"/>
    <lineage>
        <taxon>Bacteria</taxon>
        <taxon>Pseudomonadati</taxon>
        <taxon>Pseudomonadota</taxon>
        <taxon>Gammaproteobacteria</taxon>
        <taxon>Chromatiales</taxon>
        <taxon>Ectothiorhodospiraceae</taxon>
        <taxon>Acidihalobacter</taxon>
    </lineage>
</organism>
<dbReference type="CDD" id="cd16393">
    <property type="entry name" value="SPO0J_N"/>
    <property type="match status" value="1"/>
</dbReference>
<protein>
    <recommendedName>
        <fullName evidence="5">ParB-like N-terminal domain-containing protein</fullName>
    </recommendedName>
</protein>
<reference evidence="6 7" key="1">
    <citation type="submission" date="2016-09" db="EMBL/GenBank/DDBJ databases">
        <title>Acidihalobacter prosperus V6 (DSM14174).</title>
        <authorList>
            <person name="Khaleque H.N."/>
            <person name="Ramsay J.P."/>
            <person name="Murphy R.J.T."/>
            <person name="Kaksonen A.H."/>
            <person name="Boxall N.J."/>
            <person name="Watkin E.L.J."/>
        </authorList>
    </citation>
    <scope>NUCLEOTIDE SEQUENCE [LARGE SCALE GENOMIC DNA]</scope>
    <source>
        <strain evidence="6 7">V6</strain>
        <plasmid evidence="7">papv6</plasmid>
    </source>
</reference>
<evidence type="ECO:0000313" key="7">
    <source>
        <dbReference type="Proteomes" id="UP000095342"/>
    </source>
</evidence>
<comment type="similarity">
    <text evidence="1">Belongs to the ParB family.</text>
</comment>
<dbReference type="SUPFAM" id="SSF110849">
    <property type="entry name" value="ParB/Sulfiredoxin"/>
    <property type="match status" value="1"/>
</dbReference>
<dbReference type="InterPro" id="IPR004437">
    <property type="entry name" value="ParB/RepB/Spo0J"/>
</dbReference>
<dbReference type="NCBIfam" id="TIGR03734">
    <property type="entry name" value="PRTRC_parB"/>
    <property type="match status" value="1"/>
</dbReference>
<dbReference type="SUPFAM" id="SSF109709">
    <property type="entry name" value="KorB DNA-binding domain-like"/>
    <property type="match status" value="1"/>
</dbReference>
<dbReference type="InterPro" id="IPR050336">
    <property type="entry name" value="Chromosome_partition/occlusion"/>
</dbReference>
<dbReference type="AlphaFoldDB" id="A0A1D8KCM3"/>
<feature type="domain" description="ParB-like N-terminal" evidence="5">
    <location>
        <begin position="8"/>
        <end position="100"/>
    </location>
</feature>
<keyword evidence="2" id="KW-0159">Chromosome partition</keyword>
<dbReference type="InterPro" id="IPR036086">
    <property type="entry name" value="ParB/Sulfiredoxin_sf"/>
</dbReference>
<dbReference type="NCBIfam" id="TIGR00180">
    <property type="entry name" value="parB_part"/>
    <property type="match status" value="1"/>
</dbReference>
<gene>
    <name evidence="6" type="ORF">BJI67_15775</name>
</gene>
<dbReference type="InterPro" id="IPR041468">
    <property type="entry name" value="HTH_ParB/Spo0J"/>
</dbReference>
<evidence type="ECO:0000259" key="5">
    <source>
        <dbReference type="SMART" id="SM00470"/>
    </source>
</evidence>
<evidence type="ECO:0000256" key="2">
    <source>
        <dbReference type="ARBA" id="ARBA00022829"/>
    </source>
</evidence>
<evidence type="ECO:0000256" key="4">
    <source>
        <dbReference type="SAM" id="MobiDB-lite"/>
    </source>
</evidence>
<geneLocation type="plasmid" evidence="7">
    <name>papv6</name>
</geneLocation>
<feature type="region of interest" description="Disordered" evidence="4">
    <location>
        <begin position="335"/>
        <end position="384"/>
    </location>
</feature>
<keyword evidence="6" id="KW-0614">Plasmid</keyword>
<dbReference type="GO" id="GO:0007059">
    <property type="term" value="P:chromosome segregation"/>
    <property type="evidence" value="ECO:0007669"/>
    <property type="project" value="UniProtKB-KW"/>
</dbReference>
<dbReference type="GO" id="GO:0003677">
    <property type="term" value="F:DNA binding"/>
    <property type="evidence" value="ECO:0007669"/>
    <property type="project" value="UniProtKB-KW"/>
</dbReference>
<evidence type="ECO:0000256" key="3">
    <source>
        <dbReference type="ARBA" id="ARBA00023125"/>
    </source>
</evidence>
<dbReference type="Pfam" id="PF17762">
    <property type="entry name" value="HTH_ParB"/>
    <property type="match status" value="1"/>
</dbReference>
<dbReference type="FunFam" id="3.90.1530.30:FF:000001">
    <property type="entry name" value="Chromosome partitioning protein ParB"/>
    <property type="match status" value="1"/>
</dbReference>
<name>A0A1D8KCM3_9GAMM</name>
<dbReference type="Gene3D" id="1.10.10.2830">
    <property type="match status" value="1"/>
</dbReference>
<evidence type="ECO:0000256" key="1">
    <source>
        <dbReference type="ARBA" id="ARBA00006295"/>
    </source>
</evidence>
<evidence type="ECO:0000313" key="6">
    <source>
        <dbReference type="EMBL" id="AOV18703.1"/>
    </source>
</evidence>
<keyword evidence="3" id="KW-0238">DNA-binding</keyword>
<dbReference type="Gene3D" id="3.90.1530.30">
    <property type="match status" value="1"/>
</dbReference>
<proteinExistence type="inferred from homology"/>
<dbReference type="PANTHER" id="PTHR33375:SF1">
    <property type="entry name" value="CHROMOSOME-PARTITIONING PROTEIN PARB-RELATED"/>
    <property type="match status" value="1"/>
</dbReference>
<sequence>MQGGEGFQLIPIDLISTDPALNPRSWFDQTSLEELAASIKEQGIIEPLIVRPALEGEGFRLVAGERRYRAAKLAELAELPCVVRHLDDAEALETATHENVHREDMSAPDEALAARKILSRCDGDHAEACRALAWPPQKLKARLLLLHAHKDVLTALTERRIKLGHAELLCTLAEDMQPGTLGSVIEQKINVSDLKAKISQFAMDLDKAIFDKTQCATCPSNSDIQCSLFEETISAGKCQNRACYQEKSEAALSEKRSEYATEYSVVFLDTEKAPEDYKQLESSVVGKSQARACRGCANFGAMLSTRPGSFGLATGEQCFDLACMNEKAEAYQRALEASGDAPQTATVNAEDATDAGAKGEASASSAKTKTAAKKPDTKAASPGVAKLPSAVLKVNYQQARDWARDTVQTDPHLQMALALDALIGHRGCKLPENASGAVAGICASTSGRLERLFAADDALLEEILRLITGEQAANNGENSNILDQKPCYTASVLKLHEVNFKGRVQLTRDYLDAHTKNGLEDVLRGAGFADWYNAEQGEGAFAKLIKGKKPEILDAVEAATKAGFSVDAQYVPSVLHKLS</sequence>
<dbReference type="Proteomes" id="UP000095342">
    <property type="component" value="Plasmid pAPV6"/>
</dbReference>
<dbReference type="PANTHER" id="PTHR33375">
    <property type="entry name" value="CHROMOSOME-PARTITIONING PROTEIN PARB-RELATED"/>
    <property type="match status" value="1"/>
</dbReference>